<accession>U5QGB7</accession>
<dbReference type="PATRIC" id="fig|1183438.3.peg.1636"/>
<dbReference type="InterPro" id="IPR003710">
    <property type="entry name" value="ApbA"/>
</dbReference>
<evidence type="ECO:0000313" key="8">
    <source>
        <dbReference type="Proteomes" id="UP000017396"/>
    </source>
</evidence>
<dbReference type="InterPro" id="IPR036291">
    <property type="entry name" value="NAD(P)-bd_dom_sf"/>
</dbReference>
<name>U5QGB7_GLOK1</name>
<dbReference type="InterPro" id="IPR051402">
    <property type="entry name" value="KPR-Related"/>
</dbReference>
<dbReference type="SUPFAM" id="SSF51735">
    <property type="entry name" value="NAD(P)-binding Rossmann-fold domains"/>
    <property type="match status" value="1"/>
</dbReference>
<dbReference type="NCBIfam" id="NF004887">
    <property type="entry name" value="PRK06249.1"/>
    <property type="match status" value="1"/>
</dbReference>
<dbReference type="OrthoDB" id="9793586at2"/>
<comment type="catalytic activity">
    <reaction evidence="4">
        <text>(R)-pantoate + NADP(+) = 2-dehydropantoate + NADPH + H(+)</text>
        <dbReference type="Rhea" id="RHEA:16233"/>
        <dbReference type="ChEBI" id="CHEBI:11561"/>
        <dbReference type="ChEBI" id="CHEBI:15378"/>
        <dbReference type="ChEBI" id="CHEBI:15980"/>
        <dbReference type="ChEBI" id="CHEBI:57783"/>
        <dbReference type="ChEBI" id="CHEBI:58349"/>
        <dbReference type="EC" id="1.1.1.169"/>
    </reaction>
</comment>
<dbReference type="Pfam" id="PF08546">
    <property type="entry name" value="ApbA_C"/>
    <property type="match status" value="1"/>
</dbReference>
<organism evidence="7 8">
    <name type="scientific">Gloeobacter kilaueensis (strain ATCC BAA-2537 / CCAP 1431/1 / ULC 316 / JS1)</name>
    <dbReference type="NCBI Taxonomy" id="1183438"/>
    <lineage>
        <taxon>Bacteria</taxon>
        <taxon>Bacillati</taxon>
        <taxon>Cyanobacteriota</taxon>
        <taxon>Cyanophyceae</taxon>
        <taxon>Gloeobacterales</taxon>
        <taxon>Gloeobacteraceae</taxon>
        <taxon>Gloeobacter</taxon>
    </lineage>
</organism>
<feature type="domain" description="Ketopantoate reductase N-terminal" evidence="5">
    <location>
        <begin position="5"/>
        <end position="153"/>
    </location>
</feature>
<dbReference type="NCBIfam" id="TIGR00745">
    <property type="entry name" value="apbA_panE"/>
    <property type="match status" value="1"/>
</dbReference>
<dbReference type="GO" id="GO:0015940">
    <property type="term" value="P:pantothenate biosynthetic process"/>
    <property type="evidence" value="ECO:0007669"/>
    <property type="project" value="UniProtKB-UniPathway"/>
</dbReference>
<dbReference type="HOGENOM" id="CLU_031468_6_1_3"/>
<dbReference type="KEGG" id="glj:GKIL_1662"/>
<evidence type="ECO:0000313" key="7">
    <source>
        <dbReference type="EMBL" id="AGY57908.1"/>
    </source>
</evidence>
<dbReference type="STRING" id="1183438.GKIL_1662"/>
<evidence type="ECO:0000256" key="4">
    <source>
        <dbReference type="RuleBase" id="RU362068"/>
    </source>
</evidence>
<proteinExistence type="inferred from homology"/>
<dbReference type="InterPro" id="IPR008927">
    <property type="entry name" value="6-PGluconate_DH-like_C_sf"/>
</dbReference>
<dbReference type="UniPathway" id="UPA00028">
    <property type="reaction ID" value="UER00004"/>
</dbReference>
<dbReference type="InterPro" id="IPR013752">
    <property type="entry name" value="KPA_reductase"/>
</dbReference>
<keyword evidence="2 4" id="KW-0521">NADP</keyword>
<dbReference type="GO" id="GO:0008677">
    <property type="term" value="F:2-dehydropantoate 2-reductase activity"/>
    <property type="evidence" value="ECO:0007669"/>
    <property type="project" value="UniProtKB-EC"/>
</dbReference>
<dbReference type="PANTHER" id="PTHR21708">
    <property type="entry name" value="PROBABLE 2-DEHYDROPANTOATE 2-REDUCTASE"/>
    <property type="match status" value="1"/>
</dbReference>
<keyword evidence="4" id="KW-0566">Pantothenate biosynthesis</keyword>
<dbReference type="Pfam" id="PF02558">
    <property type="entry name" value="ApbA"/>
    <property type="match status" value="1"/>
</dbReference>
<dbReference type="PANTHER" id="PTHR21708:SF26">
    <property type="entry name" value="2-DEHYDROPANTOATE 2-REDUCTASE"/>
    <property type="match status" value="1"/>
</dbReference>
<dbReference type="EC" id="1.1.1.169" evidence="4"/>
<evidence type="ECO:0000256" key="2">
    <source>
        <dbReference type="ARBA" id="ARBA00022857"/>
    </source>
</evidence>
<keyword evidence="8" id="KW-1185">Reference proteome</keyword>
<dbReference type="Proteomes" id="UP000017396">
    <property type="component" value="Chromosome"/>
</dbReference>
<dbReference type="FunFam" id="1.10.1040.10:FF:000017">
    <property type="entry name" value="2-dehydropantoate 2-reductase"/>
    <property type="match status" value="1"/>
</dbReference>
<reference evidence="7 8" key="1">
    <citation type="journal article" date="2013" name="PLoS ONE">
        <title>Cultivation and Complete Genome Sequencing of Gloeobacter kilaueensis sp. nov., from a Lava Cave in Kilauea Caldera, Hawai'i.</title>
        <authorList>
            <person name="Saw J.H."/>
            <person name="Schatz M."/>
            <person name="Brown M.V."/>
            <person name="Kunkel D.D."/>
            <person name="Foster J.S."/>
            <person name="Shick H."/>
            <person name="Christensen S."/>
            <person name="Hou S."/>
            <person name="Wan X."/>
            <person name="Donachie S.P."/>
        </authorList>
    </citation>
    <scope>NUCLEOTIDE SEQUENCE [LARGE SCALE GENOMIC DNA]</scope>
    <source>
        <strain evidence="8">JS</strain>
    </source>
</reference>
<feature type="domain" description="Ketopantoate reductase C-terminal" evidence="6">
    <location>
        <begin position="184"/>
        <end position="305"/>
    </location>
</feature>
<dbReference type="GO" id="GO:0005737">
    <property type="term" value="C:cytoplasm"/>
    <property type="evidence" value="ECO:0007669"/>
    <property type="project" value="TreeGrafter"/>
</dbReference>
<comment type="function">
    <text evidence="4">Catalyzes the NADPH-dependent reduction of ketopantoate into pantoic acid.</text>
</comment>
<dbReference type="Gene3D" id="1.10.1040.10">
    <property type="entry name" value="N-(1-d-carboxylethyl)-l-norvaline Dehydrogenase, domain 2"/>
    <property type="match status" value="1"/>
</dbReference>
<dbReference type="SUPFAM" id="SSF48179">
    <property type="entry name" value="6-phosphogluconate dehydrogenase C-terminal domain-like"/>
    <property type="match status" value="1"/>
</dbReference>
<evidence type="ECO:0000259" key="6">
    <source>
        <dbReference type="Pfam" id="PF08546"/>
    </source>
</evidence>
<dbReference type="InterPro" id="IPR013328">
    <property type="entry name" value="6PGD_dom2"/>
</dbReference>
<dbReference type="EMBL" id="CP003587">
    <property type="protein sequence ID" value="AGY57908.1"/>
    <property type="molecule type" value="Genomic_DNA"/>
</dbReference>
<evidence type="ECO:0000256" key="1">
    <source>
        <dbReference type="ARBA" id="ARBA00007870"/>
    </source>
</evidence>
<gene>
    <name evidence="7" type="primary">panE</name>
    <name evidence="7" type="ORF">GKIL_1662</name>
</gene>
<dbReference type="eggNOG" id="COG1893">
    <property type="taxonomic scope" value="Bacteria"/>
</dbReference>
<dbReference type="AlphaFoldDB" id="U5QGB7"/>
<evidence type="ECO:0000256" key="3">
    <source>
        <dbReference type="ARBA" id="ARBA00023002"/>
    </source>
</evidence>
<sequence>MSRRYAVLGTGAVGGFYGARLQRAGAEVHFLARSDYEQIARAGLRVQSPEGDFHLSDVRVYRQATAMPPCDVVLVALKTTQNALLAELLPPALKPGGTVVLLQNGMGSEQQVAAIVDKETPILGGLTFICANKIGPGLVQHIDYGIVTLGAYAHDEAALGVTAPMAAVAADLQTAGIPVQLAEDLQLARWSKLIWNIPFNGLSVLLEAKTDELMSDPATAELAKELMEEVVAGALACGRRIPEDFIDKMLDHTRRMQPYRTSMKLDYEQGRELELEAIYATPLRTARAAGFEMVRVGVLYRQLQFLDGRQRA</sequence>
<comment type="similarity">
    <text evidence="1 4">Belongs to the ketopantoate reductase family.</text>
</comment>
<dbReference type="Gene3D" id="3.40.50.720">
    <property type="entry name" value="NAD(P)-binding Rossmann-like Domain"/>
    <property type="match status" value="1"/>
</dbReference>
<comment type="pathway">
    <text evidence="4">Cofactor biosynthesis; (R)-pantothenate biosynthesis; (R)-pantoate from 3-methyl-2-oxobutanoate: step 2/2.</text>
</comment>
<evidence type="ECO:0000259" key="5">
    <source>
        <dbReference type="Pfam" id="PF02558"/>
    </source>
</evidence>
<protein>
    <recommendedName>
        <fullName evidence="4">2-dehydropantoate 2-reductase</fullName>
        <ecNumber evidence="4">1.1.1.169</ecNumber>
    </recommendedName>
    <alternativeName>
        <fullName evidence="4">Ketopantoate reductase</fullName>
    </alternativeName>
</protein>
<dbReference type="InterPro" id="IPR013332">
    <property type="entry name" value="KPR_N"/>
</dbReference>
<keyword evidence="3 4" id="KW-0560">Oxidoreductase</keyword>